<evidence type="ECO:0000256" key="2">
    <source>
        <dbReference type="ARBA" id="ARBA00022485"/>
    </source>
</evidence>
<dbReference type="Gene3D" id="3.20.20.70">
    <property type="entry name" value="Aldolase class I"/>
    <property type="match status" value="1"/>
</dbReference>
<evidence type="ECO:0000256" key="7">
    <source>
        <dbReference type="ARBA" id="ARBA00023014"/>
    </source>
</evidence>
<evidence type="ECO:0000313" key="9">
    <source>
        <dbReference type="EMBL" id="KKM87751.1"/>
    </source>
</evidence>
<dbReference type="CDD" id="cd01335">
    <property type="entry name" value="Radical_SAM"/>
    <property type="match status" value="1"/>
</dbReference>
<dbReference type="Pfam" id="PF04055">
    <property type="entry name" value="Radical_SAM"/>
    <property type="match status" value="1"/>
</dbReference>
<dbReference type="SFLD" id="SFLDG01067">
    <property type="entry name" value="SPASM/twitch_domain_containing"/>
    <property type="match status" value="1"/>
</dbReference>
<dbReference type="SFLD" id="SFLDS00029">
    <property type="entry name" value="Radical_SAM"/>
    <property type="match status" value="1"/>
</dbReference>
<evidence type="ECO:0000256" key="3">
    <source>
        <dbReference type="ARBA" id="ARBA00022691"/>
    </source>
</evidence>
<keyword evidence="5" id="KW-0560">Oxidoreductase</keyword>
<evidence type="ECO:0000256" key="4">
    <source>
        <dbReference type="ARBA" id="ARBA00022723"/>
    </source>
</evidence>
<dbReference type="PROSITE" id="PS51918">
    <property type="entry name" value="RADICAL_SAM"/>
    <property type="match status" value="1"/>
</dbReference>
<dbReference type="GO" id="GO:0046872">
    <property type="term" value="F:metal ion binding"/>
    <property type="evidence" value="ECO:0007669"/>
    <property type="project" value="UniProtKB-KW"/>
</dbReference>
<dbReference type="PANTHER" id="PTHR11228">
    <property type="entry name" value="RADICAL SAM DOMAIN PROTEIN"/>
    <property type="match status" value="1"/>
</dbReference>
<dbReference type="PANTHER" id="PTHR11228:SF7">
    <property type="entry name" value="PQQA PEPTIDE CYCLASE"/>
    <property type="match status" value="1"/>
</dbReference>
<dbReference type="SUPFAM" id="SSF102114">
    <property type="entry name" value="Radical SAM enzymes"/>
    <property type="match status" value="1"/>
</dbReference>
<organism evidence="9">
    <name type="scientific">marine sediment metagenome</name>
    <dbReference type="NCBI Taxonomy" id="412755"/>
    <lineage>
        <taxon>unclassified sequences</taxon>
        <taxon>metagenomes</taxon>
        <taxon>ecological metagenomes</taxon>
    </lineage>
</organism>
<dbReference type="InterPro" id="IPR000385">
    <property type="entry name" value="MoaA_NifB_PqqE_Fe-S-bd_CS"/>
</dbReference>
<keyword evidence="6" id="KW-0408">Iron</keyword>
<dbReference type="InterPro" id="IPR058240">
    <property type="entry name" value="rSAM_sf"/>
</dbReference>
<reference evidence="9" key="1">
    <citation type="journal article" date="2015" name="Nature">
        <title>Complex archaea that bridge the gap between prokaryotes and eukaryotes.</title>
        <authorList>
            <person name="Spang A."/>
            <person name="Saw J.H."/>
            <person name="Jorgensen S.L."/>
            <person name="Zaremba-Niedzwiedzka K."/>
            <person name="Martijn J."/>
            <person name="Lind A.E."/>
            <person name="van Eijk R."/>
            <person name="Schleper C."/>
            <person name="Guy L."/>
            <person name="Ettema T.J."/>
        </authorList>
    </citation>
    <scope>NUCLEOTIDE SEQUENCE</scope>
</reference>
<dbReference type="GO" id="GO:0051539">
    <property type="term" value="F:4 iron, 4 sulfur cluster binding"/>
    <property type="evidence" value="ECO:0007669"/>
    <property type="project" value="UniProtKB-KW"/>
</dbReference>
<dbReference type="InterPro" id="IPR050377">
    <property type="entry name" value="Radical_SAM_PqqE_MftC-like"/>
</dbReference>
<evidence type="ECO:0000256" key="5">
    <source>
        <dbReference type="ARBA" id="ARBA00023002"/>
    </source>
</evidence>
<dbReference type="EMBL" id="LAZR01007058">
    <property type="protein sequence ID" value="KKM87751.1"/>
    <property type="molecule type" value="Genomic_DNA"/>
</dbReference>
<comment type="caution">
    <text evidence="9">The sequence shown here is derived from an EMBL/GenBank/DDBJ whole genome shotgun (WGS) entry which is preliminary data.</text>
</comment>
<evidence type="ECO:0000256" key="6">
    <source>
        <dbReference type="ARBA" id="ARBA00023004"/>
    </source>
</evidence>
<accession>A0A0F9LKK5</accession>
<keyword evidence="4" id="KW-0479">Metal-binding</keyword>
<proteinExistence type="predicted"/>
<dbReference type="PROSITE" id="PS01305">
    <property type="entry name" value="MOAA_NIFB_PQQE"/>
    <property type="match status" value="1"/>
</dbReference>
<comment type="cofactor">
    <cofactor evidence="1">
        <name>[4Fe-4S] cluster</name>
        <dbReference type="ChEBI" id="CHEBI:49883"/>
    </cofactor>
</comment>
<dbReference type="GO" id="GO:0016491">
    <property type="term" value="F:oxidoreductase activity"/>
    <property type="evidence" value="ECO:0007669"/>
    <property type="project" value="UniProtKB-KW"/>
</dbReference>
<feature type="domain" description="Radical SAM core" evidence="8">
    <location>
        <begin position="26"/>
        <end position="217"/>
    </location>
</feature>
<dbReference type="AlphaFoldDB" id="A0A0F9LKK5"/>
<dbReference type="InterPro" id="IPR013785">
    <property type="entry name" value="Aldolase_TIM"/>
</dbReference>
<keyword evidence="2" id="KW-0004">4Fe-4S</keyword>
<sequence>MVKGEIKSNIKKLWRHLPYILNIENETRPISLVIHLTNKCNLSCDFCYIKNRDKMQELDYDKLINFIDVIKPKSVELTGGEPCLYPNIDKLIYHLLDNNIKIGIYTNGTRLWNYSIGLLNWLRISINFYIDNNKIFTDPIIPDKLGYIYIKHNNSPKDLRKKLIKFMKNHRGLYLRIVQDVFGSPYLININLMIDYFMFYPESRIIIQKPQSTKFYKGKCYMGFLKPYLNADGLVYPCINTVDPKTKIRDKTKSITNINHPYELLKFKDIIMNCENCGLWEKNEFINYINEKKIEDENFL</sequence>
<name>A0A0F9LKK5_9ZZZZ</name>
<protein>
    <recommendedName>
        <fullName evidence="8">Radical SAM core domain-containing protein</fullName>
    </recommendedName>
</protein>
<keyword evidence="7" id="KW-0411">Iron-sulfur</keyword>
<dbReference type="InterPro" id="IPR007197">
    <property type="entry name" value="rSAM"/>
</dbReference>
<evidence type="ECO:0000256" key="1">
    <source>
        <dbReference type="ARBA" id="ARBA00001966"/>
    </source>
</evidence>
<evidence type="ECO:0000259" key="8">
    <source>
        <dbReference type="PROSITE" id="PS51918"/>
    </source>
</evidence>
<keyword evidence="3" id="KW-0949">S-adenosyl-L-methionine</keyword>
<gene>
    <name evidence="9" type="ORF">LCGC14_1265800</name>
</gene>